<dbReference type="SUPFAM" id="SSF46785">
    <property type="entry name" value="Winged helix' DNA-binding domain"/>
    <property type="match status" value="1"/>
</dbReference>
<sequence>MTDINERMVDEWVESTTARERIKEILEETTTYSKVSAIADRARVSEPTTRKYLNELVEEGIGTTEQDGRTTLYKRNQGRLVDRRIEELRTTCSHQELVEAVQEMKESIAEFRETYGVESPEDLVIELEPGDEGWSDIGQWQSTRRNLAIAKAAIQVDEAHRLAEAEV</sequence>
<evidence type="ECO:0000313" key="1">
    <source>
        <dbReference type="EMBL" id="SEJ03729.1"/>
    </source>
</evidence>
<accession>A0A1H6VGF1</accession>
<dbReference type="RefSeq" id="WP_088901728.1">
    <property type="nucleotide sequence ID" value="NZ_CP024845.1"/>
</dbReference>
<name>A0A1H6VGF1_9EURY</name>
<dbReference type="InterPro" id="IPR036390">
    <property type="entry name" value="WH_DNA-bd_sf"/>
</dbReference>
<dbReference type="InterPro" id="IPR011991">
    <property type="entry name" value="ArsR-like_HTH"/>
</dbReference>
<dbReference type="InterPro" id="IPR055766">
    <property type="entry name" value="DUF7342"/>
</dbReference>
<dbReference type="OrthoDB" id="240032at2157"/>
<dbReference type="KEGG" id="hae:halTADL_1258"/>
<evidence type="ECO:0000313" key="2">
    <source>
        <dbReference type="Proteomes" id="UP000198888"/>
    </source>
</evidence>
<dbReference type="Proteomes" id="UP000198888">
    <property type="component" value="Unassembled WGS sequence"/>
</dbReference>
<proteinExistence type="predicted"/>
<organism evidence="1 2">
    <name type="scientific">Halohasta litchfieldiae</name>
    <dbReference type="NCBI Taxonomy" id="1073996"/>
    <lineage>
        <taxon>Archaea</taxon>
        <taxon>Methanobacteriati</taxon>
        <taxon>Methanobacteriota</taxon>
        <taxon>Stenosarchaea group</taxon>
        <taxon>Halobacteria</taxon>
        <taxon>Halobacteriales</taxon>
        <taxon>Haloferacaceae</taxon>
        <taxon>Halohasta</taxon>
    </lineage>
</organism>
<dbReference type="Gene3D" id="1.10.10.10">
    <property type="entry name" value="Winged helix-like DNA-binding domain superfamily/Winged helix DNA-binding domain"/>
    <property type="match status" value="1"/>
</dbReference>
<keyword evidence="2" id="KW-1185">Reference proteome</keyword>
<dbReference type="AlphaFoldDB" id="A0A1H6VGF1"/>
<dbReference type="STRING" id="1073996.SAMN05444271_11745"/>
<dbReference type="CDD" id="cd00090">
    <property type="entry name" value="HTH_ARSR"/>
    <property type="match status" value="1"/>
</dbReference>
<reference evidence="1 2" key="1">
    <citation type="submission" date="2016-10" db="EMBL/GenBank/DDBJ databases">
        <authorList>
            <person name="de Groot N.N."/>
        </authorList>
    </citation>
    <scope>NUCLEOTIDE SEQUENCE [LARGE SCALE GENOMIC DNA]</scope>
    <source>
        <strain evidence="1 2">DSM 22187</strain>
    </source>
</reference>
<gene>
    <name evidence="1" type="ORF">SAMN05444271_11745</name>
</gene>
<dbReference type="GeneID" id="35002071"/>
<dbReference type="EMBL" id="FNYR01000017">
    <property type="protein sequence ID" value="SEJ03729.1"/>
    <property type="molecule type" value="Genomic_DNA"/>
</dbReference>
<protein>
    <recommendedName>
        <fullName evidence="3">IclR helix-turn-helix domain-containing protein</fullName>
    </recommendedName>
</protein>
<accession>A0A2H4Q0Z2</accession>
<dbReference type="InterPro" id="IPR036388">
    <property type="entry name" value="WH-like_DNA-bd_sf"/>
</dbReference>
<evidence type="ECO:0008006" key="3">
    <source>
        <dbReference type="Google" id="ProtNLM"/>
    </source>
</evidence>
<dbReference type="Pfam" id="PF24033">
    <property type="entry name" value="DUF7342"/>
    <property type="match status" value="1"/>
</dbReference>